<evidence type="ECO:0000259" key="12">
    <source>
        <dbReference type="PROSITE" id="PS50885"/>
    </source>
</evidence>
<dbReference type="InterPro" id="IPR003660">
    <property type="entry name" value="HAMP_dom"/>
</dbReference>
<feature type="domain" description="HAMP" evidence="12">
    <location>
        <begin position="308"/>
        <end position="360"/>
    </location>
</feature>
<dbReference type="Gene3D" id="1.10.287.950">
    <property type="entry name" value="Methyl-accepting chemotaxis protein"/>
    <property type="match status" value="1"/>
</dbReference>
<dbReference type="SUPFAM" id="SSF103190">
    <property type="entry name" value="Sensory domain-like"/>
    <property type="match status" value="1"/>
</dbReference>
<name>A0A841KWK6_9FIRM</name>
<dbReference type="Proteomes" id="UP000579281">
    <property type="component" value="Unassembled WGS sequence"/>
</dbReference>
<evidence type="ECO:0000313" key="14">
    <source>
        <dbReference type="Proteomes" id="UP000579281"/>
    </source>
</evidence>
<keyword evidence="7 9" id="KW-0807">Transducer</keyword>
<dbReference type="AlphaFoldDB" id="A0A841KWK6"/>
<dbReference type="GO" id="GO:0006935">
    <property type="term" value="P:chemotaxis"/>
    <property type="evidence" value="ECO:0007669"/>
    <property type="project" value="UniProtKB-KW"/>
</dbReference>
<dbReference type="CDD" id="cd12914">
    <property type="entry name" value="PDC1_DGC_like"/>
    <property type="match status" value="1"/>
</dbReference>
<dbReference type="Pfam" id="PF00015">
    <property type="entry name" value="MCPsignal"/>
    <property type="match status" value="1"/>
</dbReference>
<evidence type="ECO:0000256" key="6">
    <source>
        <dbReference type="ARBA" id="ARBA00023136"/>
    </source>
</evidence>
<dbReference type="Gene3D" id="3.30.450.20">
    <property type="entry name" value="PAS domain"/>
    <property type="match status" value="2"/>
</dbReference>
<evidence type="ECO:0000256" key="7">
    <source>
        <dbReference type="ARBA" id="ARBA00023224"/>
    </source>
</evidence>
<evidence type="ECO:0000259" key="11">
    <source>
        <dbReference type="PROSITE" id="PS50111"/>
    </source>
</evidence>
<protein>
    <submittedName>
        <fullName evidence="13">Methyl-accepting chemotaxis protein</fullName>
    </submittedName>
</protein>
<evidence type="ECO:0000256" key="8">
    <source>
        <dbReference type="ARBA" id="ARBA00029447"/>
    </source>
</evidence>
<reference evidence="13 14" key="1">
    <citation type="submission" date="2020-08" db="EMBL/GenBank/DDBJ databases">
        <title>Genomic Encyclopedia of Type Strains, Phase IV (KMG-IV): sequencing the most valuable type-strain genomes for metagenomic binning, comparative biology and taxonomic classification.</title>
        <authorList>
            <person name="Goeker M."/>
        </authorList>
    </citation>
    <scope>NUCLEOTIDE SEQUENCE [LARGE SCALE GENOMIC DNA]</scope>
    <source>
        <strain evidence="13 14">DSM 103526</strain>
    </source>
</reference>
<dbReference type="Gene3D" id="6.10.340.10">
    <property type="match status" value="1"/>
</dbReference>
<dbReference type="Pfam" id="PF00672">
    <property type="entry name" value="HAMP"/>
    <property type="match status" value="1"/>
</dbReference>
<comment type="subcellular location">
    <subcellularLocation>
        <location evidence="1">Cell membrane</location>
        <topology evidence="1">Multi-pass membrane protein</topology>
    </subcellularLocation>
</comment>
<proteinExistence type="inferred from homology"/>
<accession>A0A841KWK6</accession>
<organism evidence="13 14">
    <name type="scientific">Anaerosolibacter carboniphilus</name>
    <dbReference type="NCBI Taxonomy" id="1417629"/>
    <lineage>
        <taxon>Bacteria</taxon>
        <taxon>Bacillati</taxon>
        <taxon>Bacillota</taxon>
        <taxon>Clostridia</taxon>
        <taxon>Peptostreptococcales</taxon>
        <taxon>Thermotaleaceae</taxon>
        <taxon>Anaerosolibacter</taxon>
    </lineage>
</organism>
<dbReference type="GO" id="GO:0005886">
    <property type="term" value="C:plasma membrane"/>
    <property type="evidence" value="ECO:0007669"/>
    <property type="project" value="UniProtKB-SubCell"/>
</dbReference>
<dbReference type="CDD" id="cd12912">
    <property type="entry name" value="PDC2_MCP_like"/>
    <property type="match status" value="1"/>
</dbReference>
<dbReference type="InterPro" id="IPR029151">
    <property type="entry name" value="Sensor-like_sf"/>
</dbReference>
<feature type="transmembrane region" description="Helical" evidence="10">
    <location>
        <begin position="287"/>
        <end position="306"/>
    </location>
</feature>
<evidence type="ECO:0000256" key="3">
    <source>
        <dbReference type="ARBA" id="ARBA00022500"/>
    </source>
</evidence>
<dbReference type="EMBL" id="JACHEN010000027">
    <property type="protein sequence ID" value="MBB6217753.1"/>
    <property type="molecule type" value="Genomic_DNA"/>
</dbReference>
<comment type="similarity">
    <text evidence="8">Belongs to the methyl-accepting chemotaxis (MCP) protein family.</text>
</comment>
<keyword evidence="14" id="KW-1185">Reference proteome</keyword>
<evidence type="ECO:0000256" key="1">
    <source>
        <dbReference type="ARBA" id="ARBA00004651"/>
    </source>
</evidence>
<dbReference type="CDD" id="cd06225">
    <property type="entry name" value="HAMP"/>
    <property type="match status" value="1"/>
</dbReference>
<evidence type="ECO:0000256" key="2">
    <source>
        <dbReference type="ARBA" id="ARBA00022475"/>
    </source>
</evidence>
<sequence>MRFSLRVKLLLSFFLAITVPLGVLGFLSYQMASNALQETIEQQLHETTSQTSKAVEQTTDSAKKVLRILSHNQDIIRAAAGEGETANLNAFNYLSKEYKDNSDLLDSLIVADINGKGVLSNENPSIDMDLTDRDYVKKALQGSTAMSEVITSKISGELVVAIAEPLLIENKVVGVLIGSIKFDNITKHVGEIKIGESGYAYMVNKDALVVAHPNKENILKLNIYETDNQELKALAEKMQAGETGTGFYTYEGVYKFVSFQSAGNWVVAVTANYDDYMSSALDIRLNTILITFISILAAMIFAYFYGQFGIISPIRKLQGLMNRAGEGDLTVIAQIDTKDEFQDLATSFNQMIEHQSSIVSQVRSGAQELAAASEEMVASSEQVNGTTQTIGVSIQEVAKDMDQQNHSVVDVSKVLVQLSSLVQLAQSKAMGTNDSAKHTMETAEQGRSKVNETVIAMEVIEHSTNDTAEILEVLNDLSLKIGGIINTINQIAEQTNLLALNAAIEAARAGEHGRGFAVVAEEVRKLSEESNQGAKEITVMIQQMVEQTEKAVLSMNHGKDAVENGVKVVKETDQAFIGIIYAVEGMVKNIKEIVEITKDEVATSDQVIKLIDTVATITEATSANGEEVAAATEEQTAAVETLAATAEEASSMANSLDALVRKFIIRGE</sequence>
<comment type="caution">
    <text evidence="13">The sequence shown here is derived from an EMBL/GenBank/DDBJ whole genome shotgun (WGS) entry which is preliminary data.</text>
</comment>
<dbReference type="GO" id="GO:0007165">
    <property type="term" value="P:signal transduction"/>
    <property type="evidence" value="ECO:0007669"/>
    <property type="project" value="UniProtKB-KW"/>
</dbReference>
<keyword evidence="2" id="KW-1003">Cell membrane</keyword>
<evidence type="ECO:0000256" key="5">
    <source>
        <dbReference type="ARBA" id="ARBA00022989"/>
    </source>
</evidence>
<evidence type="ECO:0000256" key="10">
    <source>
        <dbReference type="SAM" id="Phobius"/>
    </source>
</evidence>
<dbReference type="InterPro" id="IPR033479">
    <property type="entry name" value="dCache_1"/>
</dbReference>
<evidence type="ECO:0000256" key="9">
    <source>
        <dbReference type="PROSITE-ProRule" id="PRU00284"/>
    </source>
</evidence>
<dbReference type="PANTHER" id="PTHR32089">
    <property type="entry name" value="METHYL-ACCEPTING CHEMOTAXIS PROTEIN MCPB"/>
    <property type="match status" value="1"/>
</dbReference>
<dbReference type="PROSITE" id="PS50885">
    <property type="entry name" value="HAMP"/>
    <property type="match status" value="1"/>
</dbReference>
<dbReference type="PANTHER" id="PTHR32089:SF112">
    <property type="entry name" value="LYSOZYME-LIKE PROTEIN-RELATED"/>
    <property type="match status" value="1"/>
</dbReference>
<feature type="domain" description="Methyl-accepting transducer" evidence="11">
    <location>
        <begin position="379"/>
        <end position="615"/>
    </location>
</feature>
<dbReference type="RefSeq" id="WP_184312243.1">
    <property type="nucleotide sequence ID" value="NZ_JACHEN010000027.1"/>
</dbReference>
<dbReference type="Pfam" id="PF02743">
    <property type="entry name" value="dCache_1"/>
    <property type="match status" value="1"/>
</dbReference>
<dbReference type="PROSITE" id="PS50111">
    <property type="entry name" value="CHEMOTAXIS_TRANSDUC_2"/>
    <property type="match status" value="1"/>
</dbReference>
<evidence type="ECO:0000313" key="13">
    <source>
        <dbReference type="EMBL" id="MBB6217753.1"/>
    </source>
</evidence>
<dbReference type="CDD" id="cd11386">
    <property type="entry name" value="MCP_signal"/>
    <property type="match status" value="1"/>
</dbReference>
<dbReference type="SUPFAM" id="SSF58104">
    <property type="entry name" value="Methyl-accepting chemotaxis protein (MCP) signaling domain"/>
    <property type="match status" value="1"/>
</dbReference>
<keyword evidence="6 10" id="KW-0472">Membrane</keyword>
<gene>
    <name evidence="13" type="ORF">HNQ80_003876</name>
</gene>
<evidence type="ECO:0000256" key="4">
    <source>
        <dbReference type="ARBA" id="ARBA00022692"/>
    </source>
</evidence>
<dbReference type="InterPro" id="IPR004089">
    <property type="entry name" value="MCPsignal_dom"/>
</dbReference>
<keyword evidence="5 10" id="KW-1133">Transmembrane helix</keyword>
<keyword evidence="3" id="KW-0145">Chemotaxis</keyword>
<dbReference type="SMART" id="SM00283">
    <property type="entry name" value="MA"/>
    <property type="match status" value="1"/>
</dbReference>
<keyword evidence="4 10" id="KW-0812">Transmembrane</keyword>
<dbReference type="SMART" id="SM00304">
    <property type="entry name" value="HAMP"/>
    <property type="match status" value="1"/>
</dbReference>